<evidence type="ECO:0000313" key="1">
    <source>
        <dbReference type="EMBL" id="MFC5519137.1"/>
    </source>
</evidence>
<keyword evidence="2" id="KW-1185">Reference proteome</keyword>
<comment type="caution">
    <text evidence="1">The sequence shown here is derived from an EMBL/GenBank/DDBJ whole genome shotgun (WGS) entry which is preliminary data.</text>
</comment>
<sequence length="1195" mass="119571">MIDSYYRAGTLSVTAGSTAVVLVGAAALSQVKAGDQLVIGGTVAVIDSVTDNLNLVLVEGWPGATVAASADYLILRTGAAWSTTVVANAQLAAIIAAIEAGLQVSGALSIGYVFSSTTGDADPGTGQLRLDNATQNAATTLRADLADASGISVATLLDQLTLSSSLVKSLIRLFKTADPSKWLTFQATSQATPTGYRNIAVSLIGGSSASPFVDGDAISMVATVSGDKGSAGAATGFPYAWATATTATDPSAGRVKVNHATPSSATLLFISETDGNSSNLAAEIASWDDSTSSRKGRIKVADSSNQANFVEYDVAGAVTDNGTWVTVPVAFVASGGTMANNAACVLGFTAKGDKGDTGSAVGVTLVYSTTTTDADPGNGTFRFNNAAPASATAAYVDNLEAGGGSITGWLDSLDDSSSVVRAILALRGITNPSAWAVFLVTGSVVDGTGYRKLTLAHLASGGTWSNGNSFALSASLSGNVGSIGPAGGAISIPYTFSTTTTDSDPGAGQIRLGNATQNLATVMRVDLSGSDGSDWASVLDTLALSTNPTRALIRIFRASDPTKWLLASLSALASPTGYRNLSINVLGSSSSNPFANGDAVMFCAERIGDKGNKGDNGDNGNAATVEVGTVVTVPASVPAAVTNSGSDTEAILNFEIPAGLDGFLPGRRFAFSTTTTDADPGAGTLAFNHATIGSVTSLFIDNEESAGADVTAWLDSFDDSTNTANRGSIFMQHGTDISTFAEFVVTGSVIDGAGYRKIPVVPVGGSGSLTNGAPLVLSFTRTGNKGSDGLGAGDVVGPTSVTDGALALFNGTTGKLLKNGATVPSAFGLSLLDDVNQVAAQTTLGLVISTNVQAYHASLQSLSSITVSAAALTLLDDPNTAAMLTTLGAVPLAGGTMTGALTLNADPSSALHAATKQYVDNVAAGLDPKPSVRLATTANDTLSGLAARDGVTPVAGNRVLVKSQTTAAQNGIYVAASGAWARAADMDNWLEVPGANVWVEEGTAHGASAWVCSVVSGGTLGTTAITWSQFAGTGVYQPASINLTTWSGIAAAAGIGAFLATPSSANLRAALTDETGTGSAVFADSPALIGTPTAPTATAGANTTQVATTAFVAAAVAAPIPTTSVYPIGTAMMMVKRGTGSLADGATIAGSSVQNAFWDAGGTMDNSGTAQAGTWRNIAGVALLENQAGTMVRIS</sequence>
<gene>
    <name evidence="1" type="ORF">ACFPP9_25455</name>
</gene>
<name>A0ABW0Q658_9HYPH</name>
<dbReference type="RefSeq" id="WP_266346114.1">
    <property type="nucleotide sequence ID" value="NZ_JAPKNH010000013.1"/>
</dbReference>
<evidence type="ECO:0008006" key="3">
    <source>
        <dbReference type="Google" id="ProtNLM"/>
    </source>
</evidence>
<accession>A0ABW0Q658</accession>
<proteinExistence type="predicted"/>
<dbReference type="EMBL" id="JBHSML010000032">
    <property type="protein sequence ID" value="MFC5519137.1"/>
    <property type="molecule type" value="Genomic_DNA"/>
</dbReference>
<protein>
    <recommendedName>
        <fullName evidence="3">DUF2793 domain-containing protein</fullName>
    </recommendedName>
</protein>
<reference evidence="2" key="1">
    <citation type="journal article" date="2019" name="Int. J. Syst. Evol. Microbiol.">
        <title>The Global Catalogue of Microorganisms (GCM) 10K type strain sequencing project: providing services to taxonomists for standard genome sequencing and annotation.</title>
        <authorList>
            <consortium name="The Broad Institute Genomics Platform"/>
            <consortium name="The Broad Institute Genome Sequencing Center for Infectious Disease"/>
            <person name="Wu L."/>
            <person name="Ma J."/>
        </authorList>
    </citation>
    <scope>NUCLEOTIDE SEQUENCE [LARGE SCALE GENOMIC DNA]</scope>
    <source>
        <strain evidence="2">KACC 12633</strain>
    </source>
</reference>
<evidence type="ECO:0000313" key="2">
    <source>
        <dbReference type="Proteomes" id="UP001596150"/>
    </source>
</evidence>
<organism evidence="1 2">
    <name type="scientific">Kaistia terrae</name>
    <dbReference type="NCBI Taxonomy" id="537017"/>
    <lineage>
        <taxon>Bacteria</taxon>
        <taxon>Pseudomonadati</taxon>
        <taxon>Pseudomonadota</taxon>
        <taxon>Alphaproteobacteria</taxon>
        <taxon>Hyphomicrobiales</taxon>
        <taxon>Kaistiaceae</taxon>
        <taxon>Kaistia</taxon>
    </lineage>
</organism>
<dbReference type="Proteomes" id="UP001596150">
    <property type="component" value="Unassembled WGS sequence"/>
</dbReference>